<comment type="caution">
    <text evidence="3">The sequence shown here is derived from an EMBL/GenBank/DDBJ whole genome shotgun (WGS) entry which is preliminary data.</text>
</comment>
<feature type="domain" description="Ketopantoate reductase C-terminal" evidence="2">
    <location>
        <begin position="187"/>
        <end position="309"/>
    </location>
</feature>
<dbReference type="RefSeq" id="WP_133106389.1">
    <property type="nucleotide sequence ID" value="NZ_SMNA01000002.1"/>
</dbReference>
<dbReference type="InterPro" id="IPR036291">
    <property type="entry name" value="NAD(P)-bd_dom_sf"/>
</dbReference>
<dbReference type="Gene3D" id="1.10.1040.10">
    <property type="entry name" value="N-(1-d-carboxylethyl)-l-norvaline Dehydrogenase, domain 2"/>
    <property type="match status" value="1"/>
</dbReference>
<dbReference type="PANTHER" id="PTHR21708">
    <property type="entry name" value="PROBABLE 2-DEHYDROPANTOATE 2-REDUCTASE"/>
    <property type="match status" value="1"/>
</dbReference>
<dbReference type="InterPro" id="IPR008927">
    <property type="entry name" value="6-PGluconate_DH-like_C_sf"/>
</dbReference>
<accession>A0ABY2E901</accession>
<reference evidence="3 4" key="1">
    <citation type="submission" date="2019-03" db="EMBL/GenBank/DDBJ databases">
        <title>Genomic features of bacteria from cold environments.</title>
        <authorList>
            <person name="Shen L."/>
        </authorList>
    </citation>
    <scope>NUCLEOTIDE SEQUENCE [LARGE SCALE GENOMIC DNA]</scope>
    <source>
        <strain evidence="4">T3246-1</strain>
    </source>
</reference>
<evidence type="ECO:0000259" key="2">
    <source>
        <dbReference type="Pfam" id="PF08546"/>
    </source>
</evidence>
<gene>
    <name evidence="3" type="ORF">EXU48_04530</name>
</gene>
<sequence>MRYVMIGAGAVGGTIGGRLAGAGREVALVARGAHARALVADGLRLETPDGTHTHRLPVVTTPAELGELRADDVLVLAVKTQDSAAALVDWAQRPVRGGGTAAARLPVLCAQNGVENERLALRAFRRVYGVCVWLPASHLQPGLVSAPAAPLSGVLHLGAYPGGVDPLAHAVSADLEDAWFESPVVADVMRWKYAKLLANLGNAIEALTGPVQSEAAHEVLALARAEGSAVLAAAGIPVVPEAEQTAVRGDKMRLQAMASGARGGGSSWQSLRRGTGTIEADYLNGEIVLLGRLHGVPTPANAALQRLAGAAARDRRPPAAMTVAELVAALGA</sequence>
<dbReference type="Gene3D" id="3.40.50.720">
    <property type="entry name" value="NAD(P)-binding Rossmann-like Domain"/>
    <property type="match status" value="1"/>
</dbReference>
<dbReference type="InterPro" id="IPR013752">
    <property type="entry name" value="KPA_reductase"/>
</dbReference>
<evidence type="ECO:0000313" key="3">
    <source>
        <dbReference type="EMBL" id="TDE97463.1"/>
    </source>
</evidence>
<name>A0ABY2E901_9MICO</name>
<protein>
    <submittedName>
        <fullName evidence="3">Ketopantoate reductase family protein</fullName>
    </submittedName>
</protein>
<dbReference type="InterPro" id="IPR013332">
    <property type="entry name" value="KPR_N"/>
</dbReference>
<dbReference type="Pfam" id="PF02558">
    <property type="entry name" value="ApbA"/>
    <property type="match status" value="1"/>
</dbReference>
<dbReference type="SUPFAM" id="SSF51735">
    <property type="entry name" value="NAD(P)-binding Rossmann-fold domains"/>
    <property type="match status" value="1"/>
</dbReference>
<dbReference type="EMBL" id="SMNA01000002">
    <property type="protein sequence ID" value="TDE97463.1"/>
    <property type="molecule type" value="Genomic_DNA"/>
</dbReference>
<dbReference type="PANTHER" id="PTHR21708:SF26">
    <property type="entry name" value="2-DEHYDROPANTOATE 2-REDUCTASE"/>
    <property type="match status" value="1"/>
</dbReference>
<dbReference type="SUPFAM" id="SSF48179">
    <property type="entry name" value="6-phosphogluconate dehydrogenase C-terminal domain-like"/>
    <property type="match status" value="1"/>
</dbReference>
<dbReference type="InterPro" id="IPR013328">
    <property type="entry name" value="6PGD_dom2"/>
</dbReference>
<feature type="domain" description="Ketopantoate reductase N-terminal" evidence="1">
    <location>
        <begin position="4"/>
        <end position="147"/>
    </location>
</feature>
<keyword evidence="4" id="KW-1185">Reference proteome</keyword>
<dbReference type="Proteomes" id="UP000504882">
    <property type="component" value="Unassembled WGS sequence"/>
</dbReference>
<dbReference type="Pfam" id="PF08546">
    <property type="entry name" value="ApbA_C"/>
    <property type="match status" value="1"/>
</dbReference>
<evidence type="ECO:0000259" key="1">
    <source>
        <dbReference type="Pfam" id="PF02558"/>
    </source>
</evidence>
<organism evidence="3 4">
    <name type="scientific">Occultella glacieicola</name>
    <dbReference type="NCBI Taxonomy" id="2518684"/>
    <lineage>
        <taxon>Bacteria</taxon>
        <taxon>Bacillati</taxon>
        <taxon>Actinomycetota</taxon>
        <taxon>Actinomycetes</taxon>
        <taxon>Micrococcales</taxon>
        <taxon>Ruaniaceae</taxon>
        <taxon>Occultella</taxon>
    </lineage>
</organism>
<proteinExistence type="predicted"/>
<dbReference type="InterPro" id="IPR051402">
    <property type="entry name" value="KPR-Related"/>
</dbReference>
<evidence type="ECO:0000313" key="4">
    <source>
        <dbReference type="Proteomes" id="UP000504882"/>
    </source>
</evidence>